<proteinExistence type="predicted"/>
<accession>A0A4C1U1Y1</accession>
<evidence type="ECO:0000313" key="2">
    <source>
        <dbReference type="Proteomes" id="UP000299102"/>
    </source>
</evidence>
<evidence type="ECO:0000313" key="1">
    <source>
        <dbReference type="EMBL" id="GBP20322.1"/>
    </source>
</evidence>
<keyword evidence="2" id="KW-1185">Reference proteome</keyword>
<sequence length="104" mass="11355">MNFLNGPPAIAGRTSKEDYFTLSKVTLATFATHIYMYIRPPAKTIVGLINGAGQSEFLIMKVLLEARVFVAPASALSKVCESYLLHSSSLRARPARCSVFGRCD</sequence>
<name>A0A4C1U1Y1_EUMVA</name>
<dbReference type="AlphaFoldDB" id="A0A4C1U1Y1"/>
<reference evidence="1 2" key="1">
    <citation type="journal article" date="2019" name="Commun. Biol.">
        <title>The bagworm genome reveals a unique fibroin gene that provides high tensile strength.</title>
        <authorList>
            <person name="Kono N."/>
            <person name="Nakamura H."/>
            <person name="Ohtoshi R."/>
            <person name="Tomita M."/>
            <person name="Numata K."/>
            <person name="Arakawa K."/>
        </authorList>
    </citation>
    <scope>NUCLEOTIDE SEQUENCE [LARGE SCALE GENOMIC DNA]</scope>
</reference>
<comment type="caution">
    <text evidence="1">The sequence shown here is derived from an EMBL/GenBank/DDBJ whole genome shotgun (WGS) entry which is preliminary data.</text>
</comment>
<gene>
    <name evidence="1" type="ORF">EVAR_10584_1</name>
</gene>
<dbReference type="EMBL" id="BGZK01000117">
    <property type="protein sequence ID" value="GBP20322.1"/>
    <property type="molecule type" value="Genomic_DNA"/>
</dbReference>
<protein>
    <submittedName>
        <fullName evidence="1">Uncharacterized protein</fullName>
    </submittedName>
</protein>
<organism evidence="1 2">
    <name type="scientific">Eumeta variegata</name>
    <name type="common">Bagworm moth</name>
    <name type="synonym">Eumeta japonica</name>
    <dbReference type="NCBI Taxonomy" id="151549"/>
    <lineage>
        <taxon>Eukaryota</taxon>
        <taxon>Metazoa</taxon>
        <taxon>Ecdysozoa</taxon>
        <taxon>Arthropoda</taxon>
        <taxon>Hexapoda</taxon>
        <taxon>Insecta</taxon>
        <taxon>Pterygota</taxon>
        <taxon>Neoptera</taxon>
        <taxon>Endopterygota</taxon>
        <taxon>Lepidoptera</taxon>
        <taxon>Glossata</taxon>
        <taxon>Ditrysia</taxon>
        <taxon>Tineoidea</taxon>
        <taxon>Psychidae</taxon>
        <taxon>Oiketicinae</taxon>
        <taxon>Eumeta</taxon>
    </lineage>
</organism>
<dbReference type="Proteomes" id="UP000299102">
    <property type="component" value="Unassembled WGS sequence"/>
</dbReference>